<accession>A0AC60Q5U6</accession>
<dbReference type="EMBL" id="JABSTQ010009432">
    <property type="protein sequence ID" value="KAG0429214.1"/>
    <property type="molecule type" value="Genomic_DNA"/>
</dbReference>
<proteinExistence type="predicted"/>
<dbReference type="Proteomes" id="UP000805193">
    <property type="component" value="Unassembled WGS sequence"/>
</dbReference>
<sequence length="78" mass="8657">WPTAYPTSTSSRRYSRKRPSPSWGDTRDAVWNLEAATALSSRGSGGTRRGRSRERKTKNSDCGPTRRRDDSEPAAGTE</sequence>
<gene>
    <name evidence="1" type="ORF">HPB47_023858</name>
</gene>
<name>A0AC60Q5U6_IXOPE</name>
<feature type="non-terminal residue" evidence="1">
    <location>
        <position position="1"/>
    </location>
</feature>
<evidence type="ECO:0000313" key="1">
    <source>
        <dbReference type="EMBL" id="KAG0429214.1"/>
    </source>
</evidence>
<evidence type="ECO:0000313" key="2">
    <source>
        <dbReference type="Proteomes" id="UP000805193"/>
    </source>
</evidence>
<feature type="non-terminal residue" evidence="1">
    <location>
        <position position="78"/>
    </location>
</feature>
<comment type="caution">
    <text evidence="1">The sequence shown here is derived from an EMBL/GenBank/DDBJ whole genome shotgun (WGS) entry which is preliminary data.</text>
</comment>
<organism evidence="1 2">
    <name type="scientific">Ixodes persulcatus</name>
    <name type="common">Taiga tick</name>
    <dbReference type="NCBI Taxonomy" id="34615"/>
    <lineage>
        <taxon>Eukaryota</taxon>
        <taxon>Metazoa</taxon>
        <taxon>Ecdysozoa</taxon>
        <taxon>Arthropoda</taxon>
        <taxon>Chelicerata</taxon>
        <taxon>Arachnida</taxon>
        <taxon>Acari</taxon>
        <taxon>Parasitiformes</taxon>
        <taxon>Ixodida</taxon>
        <taxon>Ixodoidea</taxon>
        <taxon>Ixodidae</taxon>
        <taxon>Ixodinae</taxon>
        <taxon>Ixodes</taxon>
    </lineage>
</organism>
<protein>
    <submittedName>
        <fullName evidence="1">Uncharacterized protein</fullName>
    </submittedName>
</protein>
<keyword evidence="2" id="KW-1185">Reference proteome</keyword>
<reference evidence="1 2" key="1">
    <citation type="journal article" date="2020" name="Cell">
        <title>Large-Scale Comparative Analyses of Tick Genomes Elucidate Their Genetic Diversity and Vector Capacities.</title>
        <authorList>
            <consortium name="Tick Genome and Microbiome Consortium (TIGMIC)"/>
            <person name="Jia N."/>
            <person name="Wang J."/>
            <person name="Shi W."/>
            <person name="Du L."/>
            <person name="Sun Y."/>
            <person name="Zhan W."/>
            <person name="Jiang J.F."/>
            <person name="Wang Q."/>
            <person name="Zhang B."/>
            <person name="Ji P."/>
            <person name="Bell-Sakyi L."/>
            <person name="Cui X.M."/>
            <person name="Yuan T.T."/>
            <person name="Jiang B.G."/>
            <person name="Yang W.F."/>
            <person name="Lam T.T."/>
            <person name="Chang Q.C."/>
            <person name="Ding S.J."/>
            <person name="Wang X.J."/>
            <person name="Zhu J.G."/>
            <person name="Ruan X.D."/>
            <person name="Zhao L."/>
            <person name="Wei J.T."/>
            <person name="Ye R.Z."/>
            <person name="Que T.C."/>
            <person name="Du C.H."/>
            <person name="Zhou Y.H."/>
            <person name="Cheng J.X."/>
            <person name="Dai P.F."/>
            <person name="Guo W.B."/>
            <person name="Han X.H."/>
            <person name="Huang E.J."/>
            <person name="Li L.F."/>
            <person name="Wei W."/>
            <person name="Gao Y.C."/>
            <person name="Liu J.Z."/>
            <person name="Shao H.Z."/>
            <person name="Wang X."/>
            <person name="Wang C.C."/>
            <person name="Yang T.C."/>
            <person name="Huo Q.B."/>
            <person name="Li W."/>
            <person name="Chen H.Y."/>
            <person name="Chen S.E."/>
            <person name="Zhou L.G."/>
            <person name="Ni X.B."/>
            <person name="Tian J.H."/>
            <person name="Sheng Y."/>
            <person name="Liu T."/>
            <person name="Pan Y.S."/>
            <person name="Xia L.Y."/>
            <person name="Li J."/>
            <person name="Zhao F."/>
            <person name="Cao W.C."/>
        </authorList>
    </citation>
    <scope>NUCLEOTIDE SEQUENCE [LARGE SCALE GENOMIC DNA]</scope>
    <source>
        <strain evidence="1">Iper-2018</strain>
    </source>
</reference>